<feature type="region of interest" description="Disordered" evidence="1">
    <location>
        <begin position="40"/>
        <end position="61"/>
    </location>
</feature>
<evidence type="ECO:0000313" key="2">
    <source>
        <dbReference type="EMBL" id="GMI03091.1"/>
    </source>
</evidence>
<organism evidence="2 3">
    <name type="scientific">Triparma verrucosa</name>
    <dbReference type="NCBI Taxonomy" id="1606542"/>
    <lineage>
        <taxon>Eukaryota</taxon>
        <taxon>Sar</taxon>
        <taxon>Stramenopiles</taxon>
        <taxon>Ochrophyta</taxon>
        <taxon>Bolidophyceae</taxon>
        <taxon>Parmales</taxon>
        <taxon>Triparmaceae</taxon>
        <taxon>Triparma</taxon>
    </lineage>
</organism>
<sequence length="991" mass="109034">MNPPAPRQPVSPDVGGPDDIIKTEEFNLSAHRAAGGFMRTGSASLKQPPIRHAETGSVDTTTTLSSREISWRTTVTEKDVEKNEANLRKLEKIIKHRQQDIQAELLGFFGEEADGIQIQDSDSSTSSCEDESDAESSSDSELEDLSLPSNPSAAKGIVTELRNERQPQAPSPRTAHKLYMMNQPMPGQKSIPKKKKRGGHNASKKFSITAALSKGKGRAGKGASEMWYSLNGGSKVPAPEAMAQHDLSLQKAGVGRKDKPDKMGSIKNVNEVSRRFRHISEVFPAFSVLHTHLGKQARHQGFETKPYVENLALRRDSAANPWTLHSKGSIDADKRQRANSQKEFGDKMQRKMTLFDKDGEAGRTTFGERSSDASFLRFSDLSAGSGKSQSSPRLLPPKPSLLKLKEKLKEPPKVKSSVPKKPPPPPSSMPPPKPAKKLKPSPHAVAITLSFMYNKSIKLRPYEPLPSPGAKTNKTRSRLSIAAANGAGAAAKAHSMKTIPRHVPMPVMSAPPRPPAPPTPPAPPRKEVPIPPKPVFPVEKPKRILNRLPSSIPPPPPDEEEILVTEEQRRVAGLSSKVIASETFRLSGGSERDNSSISSGGPISSSSSSSRPISVVQSGLAPTAPPPPTPPAPESFSRDVHDGANIVETEEFKLSGGSKAELEGEAGAKKNVRTSVKVLGLVPEAPLPPTSLDEEAKIEVEDEVEAEAEAEAEEENEEEDVVEDEMEVVGRIRAETMSKEMKKAVESQIRRRSVIDEYEPMCKQKGLSGREILELFHQKNHSRFSMLRMSTGTEFGDEDEEEYDDEDYDDEDYGDDDQEQEEEEEEEEEQSGGGGDGDSSFMLNSFMYNMGPEEEVENEGRPISAVISKPRTLTIIKKEEDDIQDEVEQREESRVSMEAFLSGKGGIPAPPIEDISAPSNFSHQRGLAAPSASSSRPRMRERDLSDTEFYYVYGLTRQQFKKLGILKRAWLRSENMHRRPYLEPTKKTEED</sequence>
<feature type="compositionally biased region" description="Acidic residues" evidence="1">
    <location>
        <begin position="795"/>
        <end position="830"/>
    </location>
</feature>
<evidence type="ECO:0000256" key="1">
    <source>
        <dbReference type="SAM" id="MobiDB-lite"/>
    </source>
</evidence>
<protein>
    <submittedName>
        <fullName evidence="2">Uncharacterized protein</fullName>
    </submittedName>
</protein>
<dbReference type="PANTHER" id="PTHR45691">
    <property type="entry name" value="PROTEIN DIAPHANOUS"/>
    <property type="match status" value="1"/>
</dbReference>
<dbReference type="GO" id="GO:0005884">
    <property type="term" value="C:actin filament"/>
    <property type="evidence" value="ECO:0007669"/>
    <property type="project" value="TreeGrafter"/>
</dbReference>
<feature type="region of interest" description="Disordered" evidence="1">
    <location>
        <begin position="702"/>
        <end position="725"/>
    </location>
</feature>
<feature type="region of interest" description="Disordered" evidence="1">
    <location>
        <begin position="114"/>
        <end position="205"/>
    </location>
</feature>
<feature type="compositionally biased region" description="Basic residues" evidence="1">
    <location>
        <begin position="191"/>
        <end position="203"/>
    </location>
</feature>
<feature type="region of interest" description="Disordered" evidence="1">
    <location>
        <begin position="503"/>
        <end position="667"/>
    </location>
</feature>
<accession>A0A9W7CEF0</accession>
<feature type="region of interest" description="Disordered" evidence="1">
    <location>
        <begin position="783"/>
        <end position="863"/>
    </location>
</feature>
<feature type="compositionally biased region" description="Low complexity" evidence="1">
    <location>
        <begin position="595"/>
        <end position="614"/>
    </location>
</feature>
<comment type="caution">
    <text evidence="2">The sequence shown here is derived from an EMBL/GenBank/DDBJ whole genome shotgun (WGS) entry which is preliminary data.</text>
</comment>
<name>A0A9W7CEF0_9STRA</name>
<feature type="compositionally biased region" description="Basic and acidic residues" evidence="1">
    <location>
        <begin position="403"/>
        <end position="413"/>
    </location>
</feature>
<proteinExistence type="predicted"/>
<dbReference type="PANTHER" id="PTHR45691:SF6">
    <property type="entry name" value="PROTEIN DIAPHANOUS"/>
    <property type="match status" value="1"/>
</dbReference>
<feature type="compositionally biased region" description="Pro residues" evidence="1">
    <location>
        <begin position="420"/>
        <end position="433"/>
    </location>
</feature>
<keyword evidence="3" id="KW-1185">Reference proteome</keyword>
<feature type="region of interest" description="Disordered" evidence="1">
    <location>
        <begin position="880"/>
        <end position="941"/>
    </location>
</feature>
<dbReference type="EMBL" id="BRXX01000294">
    <property type="protein sequence ID" value="GMI03091.1"/>
    <property type="molecule type" value="Genomic_DNA"/>
</dbReference>
<dbReference type="AlphaFoldDB" id="A0A9W7CEF0"/>
<gene>
    <name evidence="2" type="ORF">TrVE_jg3419</name>
</gene>
<feature type="region of interest" description="Disordered" evidence="1">
    <location>
        <begin position="324"/>
        <end position="349"/>
    </location>
</feature>
<dbReference type="GO" id="GO:0030041">
    <property type="term" value="P:actin filament polymerization"/>
    <property type="evidence" value="ECO:0007669"/>
    <property type="project" value="TreeGrafter"/>
</dbReference>
<feature type="region of interest" description="Disordered" evidence="1">
    <location>
        <begin position="382"/>
        <end position="442"/>
    </location>
</feature>
<evidence type="ECO:0000313" key="3">
    <source>
        <dbReference type="Proteomes" id="UP001165160"/>
    </source>
</evidence>
<dbReference type="Proteomes" id="UP001165160">
    <property type="component" value="Unassembled WGS sequence"/>
</dbReference>
<dbReference type="InterPro" id="IPR051412">
    <property type="entry name" value="Formin_Homology_Diaphanous_sf"/>
</dbReference>
<feature type="compositionally biased region" description="Pro residues" evidence="1">
    <location>
        <begin position="509"/>
        <end position="535"/>
    </location>
</feature>
<feature type="compositionally biased region" description="Acidic residues" evidence="1">
    <location>
        <begin position="128"/>
        <end position="144"/>
    </location>
</feature>
<feature type="compositionally biased region" description="Pro residues" evidence="1">
    <location>
        <begin position="623"/>
        <end position="633"/>
    </location>
</feature>
<reference evidence="3" key="1">
    <citation type="journal article" date="2023" name="Commun. Biol.">
        <title>Genome analysis of Parmales, the sister group of diatoms, reveals the evolutionary specialization of diatoms from phago-mixotrophs to photoautotrophs.</title>
        <authorList>
            <person name="Ban H."/>
            <person name="Sato S."/>
            <person name="Yoshikawa S."/>
            <person name="Yamada K."/>
            <person name="Nakamura Y."/>
            <person name="Ichinomiya M."/>
            <person name="Sato N."/>
            <person name="Blanc-Mathieu R."/>
            <person name="Endo H."/>
            <person name="Kuwata A."/>
            <person name="Ogata H."/>
        </authorList>
    </citation>
    <scope>NUCLEOTIDE SEQUENCE [LARGE SCALE GENOMIC DNA]</scope>
    <source>
        <strain evidence="3">NIES 3699</strain>
    </source>
</reference>